<keyword evidence="2" id="KW-0645">Protease</keyword>
<dbReference type="SUPFAM" id="SSF54001">
    <property type="entry name" value="Cysteine proteinases"/>
    <property type="match status" value="1"/>
</dbReference>
<feature type="region of interest" description="Disordered" evidence="5">
    <location>
        <begin position="1"/>
        <end position="38"/>
    </location>
</feature>
<evidence type="ECO:0000313" key="7">
    <source>
        <dbReference type="EMBL" id="CAF1350435.1"/>
    </source>
</evidence>
<keyword evidence="4" id="KW-0788">Thiol protease</keyword>
<evidence type="ECO:0000256" key="5">
    <source>
        <dbReference type="SAM" id="MobiDB-lite"/>
    </source>
</evidence>
<reference evidence="7" key="1">
    <citation type="submission" date="2021-02" db="EMBL/GenBank/DDBJ databases">
        <authorList>
            <person name="Nowell W R."/>
        </authorList>
    </citation>
    <scope>NUCLEOTIDE SEQUENCE</scope>
</reference>
<evidence type="ECO:0000313" key="9">
    <source>
        <dbReference type="Proteomes" id="UP000663845"/>
    </source>
</evidence>
<feature type="compositionally biased region" description="Basic residues" evidence="5">
    <location>
        <begin position="325"/>
        <end position="339"/>
    </location>
</feature>
<dbReference type="GO" id="GO:0008234">
    <property type="term" value="F:cysteine-type peptidase activity"/>
    <property type="evidence" value="ECO:0007669"/>
    <property type="project" value="UniProtKB-KW"/>
</dbReference>
<dbReference type="Proteomes" id="UP000663844">
    <property type="component" value="Unassembled WGS sequence"/>
</dbReference>
<evidence type="ECO:0000256" key="3">
    <source>
        <dbReference type="ARBA" id="ARBA00022801"/>
    </source>
</evidence>
<feature type="compositionally biased region" description="Polar residues" evidence="5">
    <location>
        <begin position="340"/>
        <end position="358"/>
    </location>
</feature>
<feature type="compositionally biased region" description="Basic residues" evidence="5">
    <location>
        <begin position="297"/>
        <end position="307"/>
    </location>
</feature>
<dbReference type="Proteomes" id="UP000663845">
    <property type="component" value="Unassembled WGS sequence"/>
</dbReference>
<feature type="domain" description="NlpC/P60" evidence="6">
    <location>
        <begin position="109"/>
        <end position="255"/>
    </location>
</feature>
<gene>
    <name evidence="7" type="ORF">JYZ213_LOCUS35008</name>
    <name evidence="8" type="ORF">OXD698_LOCUS9804</name>
</gene>
<dbReference type="Gene3D" id="3.90.1720.10">
    <property type="entry name" value="endopeptidase domain like (from Nostoc punctiforme)"/>
    <property type="match status" value="1"/>
</dbReference>
<dbReference type="EMBL" id="CAJNOG010000751">
    <property type="protein sequence ID" value="CAF1350435.1"/>
    <property type="molecule type" value="Genomic_DNA"/>
</dbReference>
<evidence type="ECO:0000256" key="4">
    <source>
        <dbReference type="ARBA" id="ARBA00022807"/>
    </source>
</evidence>
<dbReference type="InterPro" id="IPR038765">
    <property type="entry name" value="Papain-like_cys_pep_sf"/>
</dbReference>
<evidence type="ECO:0000256" key="1">
    <source>
        <dbReference type="ARBA" id="ARBA00007074"/>
    </source>
</evidence>
<dbReference type="PANTHER" id="PTHR47664:SF1">
    <property type="entry name" value="CHROMOSOME UNDETERMINED SCAFFOLD_14, WHOLE GENOME SHOTGUN SEQUENCE"/>
    <property type="match status" value="1"/>
</dbReference>
<name>A0A815HDQ5_9BILA</name>
<dbReference type="EMBL" id="CAJOAZ010000504">
    <property type="protein sequence ID" value="CAF3664258.1"/>
    <property type="molecule type" value="Genomic_DNA"/>
</dbReference>
<organism evidence="7 9">
    <name type="scientific">Adineta steineri</name>
    <dbReference type="NCBI Taxonomy" id="433720"/>
    <lineage>
        <taxon>Eukaryota</taxon>
        <taxon>Metazoa</taxon>
        <taxon>Spiralia</taxon>
        <taxon>Gnathifera</taxon>
        <taxon>Rotifera</taxon>
        <taxon>Eurotatoria</taxon>
        <taxon>Bdelloidea</taxon>
        <taxon>Adinetida</taxon>
        <taxon>Adinetidae</taxon>
        <taxon>Adineta</taxon>
    </lineage>
</organism>
<accession>A0A815HDQ5</accession>
<dbReference type="PANTHER" id="PTHR47664">
    <property type="entry name" value="NLPC_P60 DOMAIN-CONTAINING PROTEIN"/>
    <property type="match status" value="1"/>
</dbReference>
<evidence type="ECO:0000313" key="8">
    <source>
        <dbReference type="EMBL" id="CAF3664258.1"/>
    </source>
</evidence>
<dbReference type="InterPro" id="IPR000064">
    <property type="entry name" value="NLP_P60_dom"/>
</dbReference>
<evidence type="ECO:0000259" key="6">
    <source>
        <dbReference type="PROSITE" id="PS51935"/>
    </source>
</evidence>
<feature type="compositionally biased region" description="Low complexity" evidence="5">
    <location>
        <begin position="8"/>
        <end position="31"/>
    </location>
</feature>
<comment type="caution">
    <text evidence="7">The sequence shown here is derived from an EMBL/GenBank/DDBJ whole genome shotgun (WGS) entry which is preliminary data.</text>
</comment>
<comment type="similarity">
    <text evidence="1">Belongs to the peptidase C40 family.</text>
</comment>
<feature type="region of interest" description="Disordered" evidence="5">
    <location>
        <begin position="286"/>
        <end position="358"/>
    </location>
</feature>
<keyword evidence="3" id="KW-0378">Hydrolase</keyword>
<dbReference type="AlphaFoldDB" id="A0A815HDQ5"/>
<protein>
    <recommendedName>
        <fullName evidence="6">NlpC/P60 domain-containing protein</fullName>
    </recommendedName>
</protein>
<evidence type="ECO:0000256" key="2">
    <source>
        <dbReference type="ARBA" id="ARBA00022670"/>
    </source>
</evidence>
<proteinExistence type="inferred from homology"/>
<dbReference type="GO" id="GO:0006508">
    <property type="term" value="P:proteolysis"/>
    <property type="evidence" value="ECO:0007669"/>
    <property type="project" value="UniProtKB-KW"/>
</dbReference>
<feature type="compositionally biased region" description="Low complexity" evidence="5">
    <location>
        <begin position="308"/>
        <end position="321"/>
    </location>
</feature>
<dbReference type="PROSITE" id="PS51935">
    <property type="entry name" value="NLPC_P60"/>
    <property type="match status" value="1"/>
</dbReference>
<sequence>MALAVQPVTTSSSSSLSSVVSSVSTRSSPSTIRPTINTSNRSVNTKFIVDWNSPSKTTALSNKTKTTDDNLQDAFRRFREQRMEEMRIQQRIESRKKKKIRRSNPQRMRRLRLKFVEQAKRYLGIPYAKKYFEPGTSEYESKLFLDCCGLVRRVMYDLAKDFGFTIGPWNQSYMYDTLPKTITSLSDVKPGDLVFISATYYNPKMKKQRHDLTHVEIMLGEGEKTIGARWNNGKVQFFDSYKFVSKSYHSQVYTIKSLDPWLKGICKSCCTEHPWRRRRYKKVNKNSIFFSRDQSNRGHHHRSHSSKRTSCSSTSSINSTNKKADVHRKRKHRTARSKSQKNTNSTVSSTEQIITNLNNEQLPVSSTIDIESISEDDDDEDDSIDILGNQLTKLNCQGEQEECDDSDSMDDALNAEQFDDDIESSIVTTATTTTVQS</sequence>